<dbReference type="NCBIfam" id="NF037959">
    <property type="entry name" value="MFS_SpdSyn"/>
    <property type="match status" value="1"/>
</dbReference>
<evidence type="ECO:0000259" key="6">
    <source>
        <dbReference type="PROSITE" id="PS50850"/>
    </source>
</evidence>
<dbReference type="Gene3D" id="1.20.1250.20">
    <property type="entry name" value="MFS general substrate transporter like domains"/>
    <property type="match status" value="1"/>
</dbReference>
<dbReference type="InterPro" id="IPR001045">
    <property type="entry name" value="Spermi_synthase"/>
</dbReference>
<feature type="domain" description="Major facilitator superfamily (MFS) profile" evidence="6">
    <location>
        <begin position="6"/>
        <end position="433"/>
    </location>
</feature>
<dbReference type="InterPro" id="IPR020846">
    <property type="entry name" value="MFS_dom"/>
</dbReference>
<evidence type="ECO:0000313" key="8">
    <source>
        <dbReference type="Proteomes" id="UP000178943"/>
    </source>
</evidence>
<feature type="transmembrane region" description="Helical" evidence="5">
    <location>
        <begin position="297"/>
        <end position="317"/>
    </location>
</feature>
<dbReference type="InterPro" id="IPR029063">
    <property type="entry name" value="SAM-dependent_MTases_sf"/>
</dbReference>
<evidence type="ECO:0000256" key="2">
    <source>
        <dbReference type="ARBA" id="ARBA00022989"/>
    </source>
</evidence>
<evidence type="ECO:0000256" key="1">
    <source>
        <dbReference type="ARBA" id="ARBA00022692"/>
    </source>
</evidence>
<name>A0A1F5VUX7_9BACT</name>
<organism evidence="7 8">
    <name type="scientific">Candidatus Fischerbacteria bacterium RBG_13_37_8</name>
    <dbReference type="NCBI Taxonomy" id="1817863"/>
    <lineage>
        <taxon>Bacteria</taxon>
        <taxon>Candidatus Fischeribacteriota</taxon>
    </lineage>
</organism>
<dbReference type="PANTHER" id="PTHR11558:SF11">
    <property type="entry name" value="SPERMIDINE SYNTHASE"/>
    <property type="match status" value="1"/>
</dbReference>
<evidence type="ECO:0000313" key="7">
    <source>
        <dbReference type="EMBL" id="OGF67077.1"/>
    </source>
</evidence>
<dbReference type="SUPFAM" id="SSF48452">
    <property type="entry name" value="TPR-like"/>
    <property type="match status" value="1"/>
</dbReference>
<dbReference type="STRING" id="1817863.A2Y62_09000"/>
<feature type="transmembrane region" description="Helical" evidence="5">
    <location>
        <begin position="113"/>
        <end position="143"/>
    </location>
</feature>
<dbReference type="EMBL" id="MFGW01000070">
    <property type="protein sequence ID" value="OGF67077.1"/>
    <property type="molecule type" value="Genomic_DNA"/>
</dbReference>
<feature type="transmembrane region" description="Helical" evidence="5">
    <location>
        <begin position="41"/>
        <end position="61"/>
    </location>
</feature>
<feature type="repeat" description="TPR" evidence="4">
    <location>
        <begin position="899"/>
        <end position="932"/>
    </location>
</feature>
<dbReference type="SMART" id="SM00028">
    <property type="entry name" value="TPR"/>
    <property type="match status" value="5"/>
</dbReference>
<feature type="transmembrane region" description="Helical" evidence="5">
    <location>
        <begin position="234"/>
        <end position="259"/>
    </location>
</feature>
<dbReference type="SUPFAM" id="SSF53335">
    <property type="entry name" value="S-adenosyl-L-methionine-dependent methyltransferases"/>
    <property type="match status" value="1"/>
</dbReference>
<dbReference type="AlphaFoldDB" id="A0A1F5VUX7"/>
<feature type="repeat" description="TPR" evidence="4">
    <location>
        <begin position="824"/>
        <end position="857"/>
    </location>
</feature>
<dbReference type="Proteomes" id="UP000178943">
    <property type="component" value="Unassembled WGS sequence"/>
</dbReference>
<dbReference type="Pfam" id="PF01564">
    <property type="entry name" value="Spermine_synth"/>
    <property type="match status" value="1"/>
</dbReference>
<feature type="transmembrane region" description="Helical" evidence="5">
    <location>
        <begin position="9"/>
        <end position="29"/>
    </location>
</feature>
<gene>
    <name evidence="7" type="ORF">A2Y62_09000</name>
</gene>
<dbReference type="GO" id="GO:0008295">
    <property type="term" value="P:spermidine biosynthetic process"/>
    <property type="evidence" value="ECO:0007669"/>
    <property type="project" value="TreeGrafter"/>
</dbReference>
<dbReference type="GO" id="GO:0004766">
    <property type="term" value="F:spermidine synthase activity"/>
    <property type="evidence" value="ECO:0007669"/>
    <property type="project" value="TreeGrafter"/>
</dbReference>
<feature type="transmembrane region" description="Helical" evidence="5">
    <location>
        <begin position="73"/>
        <end position="93"/>
    </location>
</feature>
<dbReference type="SUPFAM" id="SSF103473">
    <property type="entry name" value="MFS general substrate transporter"/>
    <property type="match status" value="1"/>
</dbReference>
<dbReference type="InterPro" id="IPR011990">
    <property type="entry name" value="TPR-like_helical_dom_sf"/>
</dbReference>
<accession>A0A1F5VUX7</accession>
<evidence type="ECO:0000256" key="4">
    <source>
        <dbReference type="PROSITE-ProRule" id="PRU00339"/>
    </source>
</evidence>
<feature type="transmembrane region" description="Helical" evidence="5">
    <location>
        <begin position="182"/>
        <end position="203"/>
    </location>
</feature>
<dbReference type="InterPro" id="IPR019734">
    <property type="entry name" value="TPR_rpt"/>
</dbReference>
<keyword evidence="2 5" id="KW-1133">Transmembrane helix</keyword>
<dbReference type="Gene3D" id="3.40.50.150">
    <property type="entry name" value="Vaccinia Virus protein VP39"/>
    <property type="match status" value="1"/>
</dbReference>
<feature type="transmembrane region" description="Helical" evidence="5">
    <location>
        <begin position="155"/>
        <end position="176"/>
    </location>
</feature>
<keyword evidence="1 5" id="KW-0812">Transmembrane</keyword>
<dbReference type="GO" id="GO:0022857">
    <property type="term" value="F:transmembrane transporter activity"/>
    <property type="evidence" value="ECO:0007669"/>
    <property type="project" value="InterPro"/>
</dbReference>
<protein>
    <recommendedName>
        <fullName evidence="6">Major facilitator superfamily (MFS) profile domain-containing protein</fullName>
    </recommendedName>
</protein>
<dbReference type="PROSITE" id="PS50005">
    <property type="entry name" value="TPR"/>
    <property type="match status" value="2"/>
</dbReference>
<comment type="caution">
    <text evidence="7">The sequence shown here is derived from an EMBL/GenBank/DDBJ whole genome shotgun (WGS) entry which is preliminary data.</text>
</comment>
<dbReference type="InterPro" id="IPR036259">
    <property type="entry name" value="MFS_trans_sf"/>
</dbReference>
<dbReference type="PROSITE" id="PS50850">
    <property type="entry name" value="MFS"/>
    <property type="match status" value="1"/>
</dbReference>
<feature type="transmembrane region" description="Helical" evidence="5">
    <location>
        <begin position="343"/>
        <end position="369"/>
    </location>
</feature>
<proteinExistence type="predicted"/>
<sequence>MNKRLAHSFLYIIFFISGFTSLIYEIVWFKLLQYLFGSTVYSLSTLLASFMGGLAIGSYLIGHFLLKKKSPLLFYAIIEIFIGAYAIAFPYLFQLIENTYLHLNYPPHSFYSLLSRVVLSFLILGLPTIAMGGTLPAMAKFFIHSPHNSSKKLGFLYAVNTFGACAGCLIAGFFMIEYAGIHYSLLLTALLNVTIGVLTIFIIRKLTQSDKTTPELNEKQEQVFNTHAVHPLKLLIIFAITGASALAYEIIFTRLFALITLNTVHAFSIILSAFLTGIAIGSFIISFRVDSINKKYFLLAILQGLLALLTFTVFYYYPHVFTLSYAIDNYYHGSWFTIVSLKFLLFFIILLPITIISGAFFPLIAKAIINNIKAVSKQVGLIYFYNTAGAIIGSLLCGFLLLPALGISSTFVLLIAVNLMIASYLFFLEIKLSKFLKYCLVLLCWLAAIILPHLAKDPVQSIAESKIPEDSLLLFFKDGVDISAMITLNPKDNSKLLFQNNEWVANTKAPGHKIFGHIPLFLASSPEDVLVVGLGSGITAKSVSLHPSIKTIDIAEISEVTTQGIGFFSRDNNDILNNPRRHLYLDDVRHFLQKSNIVGADPRVRPQRHKGSINKYDMILHEPLQQWTAGTVNLYTQEYYRLCKTHLKENGMISQWVQLNTLSVNDLKMIVRTFLSVFPNSSGWLVGKELYLLGKNGASVPVLDDILPQTISLGLESQKNSLDKAWQDALSDPYDSPWENSSPLDIFAFYFMNNHELNELSKDAALITDDKPAMEYSVARSIYMISQVESINFLLSRKKCDQPPNHFTFALDTLYNQWNTICSSHLLFYQGLIALQNKNESSALQYWKQAIEIRPQDRTIQKALAELLVKKGDEARSSGSPETAYRFYQQALQSCPYYYSALIKTGELFELNNRQKEAEQYYQEAIQHRPSLPEAYNHLGILYSRHSFTTSQSYFKEAIALARYNQIYHHNFALLYNKYGYSKQAVKIWNETIKINPQSKLSATIKELLNK</sequence>
<keyword evidence="3 5" id="KW-0472">Membrane</keyword>
<dbReference type="Gene3D" id="1.25.40.10">
    <property type="entry name" value="Tetratricopeptide repeat domain"/>
    <property type="match status" value="1"/>
</dbReference>
<feature type="transmembrane region" description="Helical" evidence="5">
    <location>
        <begin position="435"/>
        <end position="455"/>
    </location>
</feature>
<feature type="transmembrane region" description="Helical" evidence="5">
    <location>
        <begin position="381"/>
        <end position="401"/>
    </location>
</feature>
<feature type="transmembrane region" description="Helical" evidence="5">
    <location>
        <begin position="407"/>
        <end position="428"/>
    </location>
</feature>
<evidence type="ECO:0000256" key="5">
    <source>
        <dbReference type="SAM" id="Phobius"/>
    </source>
</evidence>
<evidence type="ECO:0000256" key="3">
    <source>
        <dbReference type="ARBA" id="ARBA00023136"/>
    </source>
</evidence>
<keyword evidence="4" id="KW-0802">TPR repeat</keyword>
<feature type="transmembrane region" description="Helical" evidence="5">
    <location>
        <begin position="265"/>
        <end position="285"/>
    </location>
</feature>
<dbReference type="PANTHER" id="PTHR11558">
    <property type="entry name" value="SPERMIDINE/SPERMINE SYNTHASE"/>
    <property type="match status" value="1"/>
</dbReference>
<reference evidence="7 8" key="1">
    <citation type="journal article" date="2016" name="Nat. Commun.">
        <title>Thousands of microbial genomes shed light on interconnected biogeochemical processes in an aquifer system.</title>
        <authorList>
            <person name="Anantharaman K."/>
            <person name="Brown C.T."/>
            <person name="Hug L.A."/>
            <person name="Sharon I."/>
            <person name="Castelle C.J."/>
            <person name="Probst A.J."/>
            <person name="Thomas B.C."/>
            <person name="Singh A."/>
            <person name="Wilkins M.J."/>
            <person name="Karaoz U."/>
            <person name="Brodie E.L."/>
            <person name="Williams K.H."/>
            <person name="Hubbard S.S."/>
            <person name="Banfield J.F."/>
        </authorList>
    </citation>
    <scope>NUCLEOTIDE SEQUENCE [LARGE SCALE GENOMIC DNA]</scope>
</reference>
<dbReference type="GO" id="GO:0005829">
    <property type="term" value="C:cytosol"/>
    <property type="evidence" value="ECO:0007669"/>
    <property type="project" value="TreeGrafter"/>
</dbReference>